<comment type="caution">
    <text evidence="1">The sequence shown here is derived from an EMBL/GenBank/DDBJ whole genome shotgun (WGS) entry which is preliminary data.</text>
</comment>
<evidence type="ECO:0000313" key="2">
    <source>
        <dbReference type="Proteomes" id="UP001293254"/>
    </source>
</evidence>
<accession>A0AAE1YWU2</accession>
<dbReference type="Proteomes" id="UP001293254">
    <property type="component" value="Unassembled WGS sequence"/>
</dbReference>
<dbReference type="AlphaFoldDB" id="A0AAE1YWU2"/>
<dbReference type="EMBL" id="JACGWO010000001">
    <property type="protein sequence ID" value="KAK4437468.1"/>
    <property type="molecule type" value="Genomic_DNA"/>
</dbReference>
<gene>
    <name evidence="1" type="ORF">Salat_0080700</name>
</gene>
<evidence type="ECO:0000313" key="1">
    <source>
        <dbReference type="EMBL" id="KAK4437468.1"/>
    </source>
</evidence>
<organism evidence="1 2">
    <name type="scientific">Sesamum alatum</name>
    <dbReference type="NCBI Taxonomy" id="300844"/>
    <lineage>
        <taxon>Eukaryota</taxon>
        <taxon>Viridiplantae</taxon>
        <taxon>Streptophyta</taxon>
        <taxon>Embryophyta</taxon>
        <taxon>Tracheophyta</taxon>
        <taxon>Spermatophyta</taxon>
        <taxon>Magnoliopsida</taxon>
        <taxon>eudicotyledons</taxon>
        <taxon>Gunneridae</taxon>
        <taxon>Pentapetalae</taxon>
        <taxon>asterids</taxon>
        <taxon>lamiids</taxon>
        <taxon>Lamiales</taxon>
        <taxon>Pedaliaceae</taxon>
        <taxon>Sesamum</taxon>
    </lineage>
</organism>
<keyword evidence="2" id="KW-1185">Reference proteome</keyword>
<dbReference type="PANTHER" id="PTHR33132:SF135">
    <property type="entry name" value="OS02G0799700 PROTEIN"/>
    <property type="match status" value="1"/>
</dbReference>
<dbReference type="PANTHER" id="PTHR33132">
    <property type="entry name" value="OSJNBB0118P14.9 PROTEIN"/>
    <property type="match status" value="1"/>
</dbReference>
<protein>
    <recommendedName>
        <fullName evidence="3">Serine-rich protein-like protein</fullName>
    </recommendedName>
</protein>
<reference evidence="1" key="2">
    <citation type="journal article" date="2024" name="Plant">
        <title>Genomic evolution and insights into agronomic trait innovations of Sesamum species.</title>
        <authorList>
            <person name="Miao H."/>
            <person name="Wang L."/>
            <person name="Qu L."/>
            <person name="Liu H."/>
            <person name="Sun Y."/>
            <person name="Le M."/>
            <person name="Wang Q."/>
            <person name="Wei S."/>
            <person name="Zheng Y."/>
            <person name="Lin W."/>
            <person name="Duan Y."/>
            <person name="Cao H."/>
            <person name="Xiong S."/>
            <person name="Wang X."/>
            <person name="Wei L."/>
            <person name="Li C."/>
            <person name="Ma Q."/>
            <person name="Ju M."/>
            <person name="Zhao R."/>
            <person name="Li G."/>
            <person name="Mu C."/>
            <person name="Tian Q."/>
            <person name="Mei H."/>
            <person name="Zhang T."/>
            <person name="Gao T."/>
            <person name="Zhang H."/>
        </authorList>
    </citation>
    <scope>NUCLEOTIDE SEQUENCE</scope>
    <source>
        <strain evidence="1">3651</strain>
    </source>
</reference>
<reference evidence="1" key="1">
    <citation type="submission" date="2020-06" db="EMBL/GenBank/DDBJ databases">
        <authorList>
            <person name="Li T."/>
            <person name="Hu X."/>
            <person name="Zhang T."/>
            <person name="Song X."/>
            <person name="Zhang H."/>
            <person name="Dai N."/>
            <person name="Sheng W."/>
            <person name="Hou X."/>
            <person name="Wei L."/>
        </authorList>
    </citation>
    <scope>NUCLEOTIDE SEQUENCE</scope>
    <source>
        <strain evidence="1">3651</strain>
        <tissue evidence="1">Leaf</tissue>
    </source>
</reference>
<proteinExistence type="predicted"/>
<sequence length="107" mass="11741">MAEESKPMDKPEKPKMTHLCIPTTKSQTTCSIPSSPGLKKTVSLKNNCLCSPTTHAGSFRCRYHRSSYGLRRSSMSVGSKLSELANKSAKICETLQTQLVVRHNEGA</sequence>
<name>A0AAE1YWU2_9LAMI</name>
<evidence type="ECO:0008006" key="3">
    <source>
        <dbReference type="Google" id="ProtNLM"/>
    </source>
</evidence>